<comment type="caution">
    <text evidence="1">The sequence shown here is derived from an EMBL/GenBank/DDBJ whole genome shotgun (WGS) entry which is preliminary data.</text>
</comment>
<name>A0ACC2W9I2_9TREE</name>
<evidence type="ECO:0000313" key="1">
    <source>
        <dbReference type="EMBL" id="KAJ9107975.1"/>
    </source>
</evidence>
<sequence>MQSPILYHSSPEGYPWTSRRRGLKLHVIVLFCAVLNLTIAILVVLVQQKKLYISDKPVYTMDGSDSPYYWKSLLPAIGGIIGNINSYIAGGGIALLVSTYAKHQGFNKGLNLKKISHLSLLAASGVPVGFTPLMIVGAFLTISMSLTGACSTILRGHGQSSLFRQSGISTYGATIKAGSKSPTVNLMCVLSDGVMFDAGVAVLAKDVPDNYTRRGVSYPSDLAGLSGRVSTMADDIIANIAGDQAILVQTETIAVSCLPRTKVTAQCKTNLDGTGLRVTNLGETDTPFGHGQKFQRMRFCNSQAVSDDQCDTDYRINFGEGTVSVFGENKPSEGSTSLVLAATGGYINDLGSDVLYCNVSAQESFVPIRINGFGASLAEDHNCPSLEPSAETAMFLTNITYMAQMGQDGRLEILGLINTTDGMTRGQMLAPALEKMLEVGVTEMYARLPTEDLMYEQLYKLQTPRTVLGSRAKYGYLWTIPPALLSVFFLLGWIFFGFRRAAQAYWSPLDPGCMAVSGVAVPKDSSLFHAVNRLAGASVNHINECITRPLRLAEVDLGHLALTMEGSDVAPPPQKGRSYGAPLPYTPTSTTAALSPEIKQFTPMSMMTPMSPDQGTTYQSSYFGVNNGTNGSYFAPGTAPPNAPTYSAYGP</sequence>
<gene>
    <name evidence="1" type="ORF">QFC20_003660</name>
</gene>
<protein>
    <submittedName>
        <fullName evidence="1">Uncharacterized protein</fullName>
    </submittedName>
</protein>
<proteinExistence type="predicted"/>
<organism evidence="1 2">
    <name type="scientific">Naganishia adeliensis</name>
    <dbReference type="NCBI Taxonomy" id="92952"/>
    <lineage>
        <taxon>Eukaryota</taxon>
        <taxon>Fungi</taxon>
        <taxon>Dikarya</taxon>
        <taxon>Basidiomycota</taxon>
        <taxon>Agaricomycotina</taxon>
        <taxon>Tremellomycetes</taxon>
        <taxon>Filobasidiales</taxon>
        <taxon>Filobasidiaceae</taxon>
        <taxon>Naganishia</taxon>
    </lineage>
</organism>
<evidence type="ECO:0000313" key="2">
    <source>
        <dbReference type="Proteomes" id="UP001230649"/>
    </source>
</evidence>
<accession>A0ACC2W9I2</accession>
<keyword evidence="2" id="KW-1185">Reference proteome</keyword>
<reference evidence="1" key="1">
    <citation type="submission" date="2023-04" db="EMBL/GenBank/DDBJ databases">
        <title>Draft Genome sequencing of Naganishia species isolated from polar environments using Oxford Nanopore Technology.</title>
        <authorList>
            <person name="Leo P."/>
            <person name="Venkateswaran K."/>
        </authorList>
    </citation>
    <scope>NUCLEOTIDE SEQUENCE</scope>
    <source>
        <strain evidence="1">MNA-CCFEE 5262</strain>
    </source>
</reference>
<dbReference type="EMBL" id="JASBWS010000035">
    <property type="protein sequence ID" value="KAJ9107975.1"/>
    <property type="molecule type" value="Genomic_DNA"/>
</dbReference>
<dbReference type="Proteomes" id="UP001230649">
    <property type="component" value="Unassembled WGS sequence"/>
</dbReference>